<keyword evidence="2" id="KW-0547">Nucleotide-binding</keyword>
<comment type="caution">
    <text evidence="5">The sequence shown here is derived from an EMBL/GenBank/DDBJ whole genome shotgun (WGS) entry which is preliminary data.</text>
</comment>
<keyword evidence="3" id="KW-0067">ATP-binding</keyword>
<dbReference type="Proteomes" id="UP000230184">
    <property type="component" value="Unassembled WGS sequence"/>
</dbReference>
<dbReference type="GO" id="GO:0005829">
    <property type="term" value="C:cytosol"/>
    <property type="evidence" value="ECO:0007669"/>
    <property type="project" value="TreeGrafter"/>
</dbReference>
<dbReference type="EMBL" id="PEWY01000151">
    <property type="protein sequence ID" value="PIU36560.1"/>
    <property type="molecule type" value="Genomic_DNA"/>
</dbReference>
<protein>
    <recommendedName>
        <fullName evidence="4">Aminoacyl-transfer RNA synthetases class-II family profile domain-containing protein</fullName>
    </recommendedName>
</protein>
<dbReference type="Gene3D" id="3.30.930.10">
    <property type="entry name" value="Bira Bifunctional Protein, Domain 2"/>
    <property type="match status" value="1"/>
</dbReference>
<gene>
    <name evidence="5" type="ORF">COT02_05410</name>
</gene>
<proteinExistence type="predicted"/>
<evidence type="ECO:0000256" key="3">
    <source>
        <dbReference type="ARBA" id="ARBA00022840"/>
    </source>
</evidence>
<dbReference type="Pfam" id="PF00152">
    <property type="entry name" value="tRNA-synt_2"/>
    <property type="match status" value="1"/>
</dbReference>
<dbReference type="InterPro" id="IPR006195">
    <property type="entry name" value="aa-tRNA-synth_II"/>
</dbReference>
<dbReference type="GO" id="GO:0004824">
    <property type="term" value="F:lysine-tRNA ligase activity"/>
    <property type="evidence" value="ECO:0007669"/>
    <property type="project" value="TreeGrafter"/>
</dbReference>
<dbReference type="SUPFAM" id="SSF55681">
    <property type="entry name" value="Class II aaRS and biotin synthetases"/>
    <property type="match status" value="1"/>
</dbReference>
<dbReference type="GO" id="GO:0000049">
    <property type="term" value="F:tRNA binding"/>
    <property type="evidence" value="ECO:0007669"/>
    <property type="project" value="TreeGrafter"/>
</dbReference>
<evidence type="ECO:0000256" key="2">
    <source>
        <dbReference type="ARBA" id="ARBA00022741"/>
    </source>
</evidence>
<dbReference type="PANTHER" id="PTHR42918:SF6">
    <property type="entry name" value="ELONGATION FACTOR P--(R)-BETA-LYSINE LIGASE"/>
    <property type="match status" value="1"/>
</dbReference>
<dbReference type="InterPro" id="IPR004364">
    <property type="entry name" value="Aa-tRNA-synt_II"/>
</dbReference>
<keyword evidence="1" id="KW-0436">Ligase</keyword>
<dbReference type="GO" id="GO:0005524">
    <property type="term" value="F:ATP binding"/>
    <property type="evidence" value="ECO:0007669"/>
    <property type="project" value="InterPro"/>
</dbReference>
<dbReference type="PANTHER" id="PTHR42918">
    <property type="entry name" value="LYSYL-TRNA SYNTHETASE"/>
    <property type="match status" value="1"/>
</dbReference>
<evidence type="ECO:0000313" key="6">
    <source>
        <dbReference type="Proteomes" id="UP000230184"/>
    </source>
</evidence>
<name>A0A2M6YSQ6_9BACT</name>
<evidence type="ECO:0000313" key="5">
    <source>
        <dbReference type="EMBL" id="PIU36560.1"/>
    </source>
</evidence>
<dbReference type="AlphaFoldDB" id="A0A2M6YSQ6"/>
<evidence type="ECO:0000256" key="1">
    <source>
        <dbReference type="ARBA" id="ARBA00022598"/>
    </source>
</evidence>
<dbReference type="InterPro" id="IPR045864">
    <property type="entry name" value="aa-tRNA-synth_II/BPL/LPL"/>
</dbReference>
<dbReference type="GO" id="GO:0006430">
    <property type="term" value="P:lysyl-tRNA aminoacylation"/>
    <property type="evidence" value="ECO:0007669"/>
    <property type="project" value="TreeGrafter"/>
</dbReference>
<organism evidence="5 6">
    <name type="scientific">Candidatus Roizmanbacteria bacterium CG07_land_8_20_14_0_80_34_15</name>
    <dbReference type="NCBI Taxonomy" id="1974849"/>
    <lineage>
        <taxon>Bacteria</taxon>
        <taxon>Candidatus Roizmaniibacteriota</taxon>
    </lineage>
</organism>
<reference evidence="6" key="1">
    <citation type="submission" date="2017-09" db="EMBL/GenBank/DDBJ databases">
        <title>Depth-based differentiation of microbial function through sediment-hosted aquifers and enrichment of novel symbionts in the deep terrestrial subsurface.</title>
        <authorList>
            <person name="Probst A.J."/>
            <person name="Ladd B."/>
            <person name="Jarett J.K."/>
            <person name="Geller-Mcgrath D.E."/>
            <person name="Sieber C.M.K."/>
            <person name="Emerson J.B."/>
            <person name="Anantharaman K."/>
            <person name="Thomas B.C."/>
            <person name="Malmstrom R."/>
            <person name="Stieglmeier M."/>
            <person name="Klingl A."/>
            <person name="Woyke T."/>
            <person name="Ryan C.M."/>
            <person name="Banfield J.F."/>
        </authorList>
    </citation>
    <scope>NUCLEOTIDE SEQUENCE [LARGE SCALE GENOMIC DNA]</scope>
</reference>
<feature type="domain" description="Aminoacyl-transfer RNA synthetases class-II family profile" evidence="4">
    <location>
        <begin position="13"/>
        <end position="329"/>
    </location>
</feature>
<sequence>MEIKTTTKNLDNYKIYLQVEEAVHEFMEKNKYLKIDLPVLSPALIPESYLQVFETDFKFLDKKEKLYLIPSPELFLKRLLAYGVGDCYYLGKSFRNADPPATLHSYEFVMLEFYKMDADYMGIADVVLKLLQSISRKLQVTSYKLQNKIIYKGKKISFEKWEKITVQKAFKKYAGISEKELFNHKLFIEKAKEKGYSINTSTYEDLWSQIYSQEIEPHLGTNGFPTLIYDYPKEFAALAKLNPDGRTTQRFEFYIDGIELGDCYTELTDWKEQEKRFNNEKKVIHPIDKGYIEALKYGLNDCSGIAIGLERLAMIFANLTSIDQLKLINIS</sequence>
<accession>A0A2M6YSQ6</accession>
<dbReference type="PROSITE" id="PS50862">
    <property type="entry name" value="AA_TRNA_LIGASE_II"/>
    <property type="match status" value="1"/>
</dbReference>
<evidence type="ECO:0000259" key="4">
    <source>
        <dbReference type="PROSITE" id="PS50862"/>
    </source>
</evidence>